<organism evidence="2 3">
    <name type="scientific">Lymnaea stagnalis</name>
    <name type="common">Great pond snail</name>
    <name type="synonym">Helix stagnalis</name>
    <dbReference type="NCBI Taxonomy" id="6523"/>
    <lineage>
        <taxon>Eukaryota</taxon>
        <taxon>Metazoa</taxon>
        <taxon>Spiralia</taxon>
        <taxon>Lophotrochozoa</taxon>
        <taxon>Mollusca</taxon>
        <taxon>Gastropoda</taxon>
        <taxon>Heterobranchia</taxon>
        <taxon>Euthyneura</taxon>
        <taxon>Panpulmonata</taxon>
        <taxon>Hygrophila</taxon>
        <taxon>Lymnaeoidea</taxon>
        <taxon>Lymnaeidae</taxon>
        <taxon>Lymnaea</taxon>
    </lineage>
</organism>
<evidence type="ECO:0008006" key="4">
    <source>
        <dbReference type="Google" id="ProtNLM"/>
    </source>
</evidence>
<proteinExistence type="predicted"/>
<keyword evidence="1" id="KW-0472">Membrane</keyword>
<keyword evidence="1" id="KW-1133">Transmembrane helix</keyword>
<feature type="transmembrane region" description="Helical" evidence="1">
    <location>
        <begin position="132"/>
        <end position="150"/>
    </location>
</feature>
<dbReference type="PANTHER" id="PTHR20765:SF1">
    <property type="entry name" value="EQUILIBRATIVE NUCLEOBASE TRANSPORTER 1"/>
    <property type="match status" value="1"/>
</dbReference>
<name>A0AAV2HXQ1_LYMST</name>
<dbReference type="Proteomes" id="UP001497497">
    <property type="component" value="Unassembled WGS sequence"/>
</dbReference>
<gene>
    <name evidence="2" type="ORF">GSLYS_00011016001</name>
</gene>
<dbReference type="InterPro" id="IPR036259">
    <property type="entry name" value="MFS_trans_sf"/>
</dbReference>
<feature type="transmembrane region" description="Helical" evidence="1">
    <location>
        <begin position="109"/>
        <end position="126"/>
    </location>
</feature>
<feature type="transmembrane region" description="Helical" evidence="1">
    <location>
        <begin position="77"/>
        <end position="97"/>
    </location>
</feature>
<dbReference type="EMBL" id="CAXITT010000249">
    <property type="protein sequence ID" value="CAL1537103.1"/>
    <property type="molecule type" value="Genomic_DNA"/>
</dbReference>
<evidence type="ECO:0000313" key="3">
    <source>
        <dbReference type="Proteomes" id="UP001497497"/>
    </source>
</evidence>
<keyword evidence="3" id="KW-1185">Reference proteome</keyword>
<dbReference type="InterPro" id="IPR027197">
    <property type="entry name" value="SLC43A3"/>
</dbReference>
<sequence>MENLLFSGLRAGWPALVYVLKQERVYSHLCTEHGVLGSNVTQTGTVISRKERAPIGITMHQALNSNAHTACDAQDAIFNQCFTVATATMALSGLLYGQLNYKYGIRVPRVLSVFVFVAGSVSISFVDEDFPWLIFPGFLLVSSGGMALYLTNNQISYMFTRGSAALVGLLCGALEASSFVQTV</sequence>
<accession>A0AAV2HXQ1</accession>
<dbReference type="PANTHER" id="PTHR20765">
    <property type="entry name" value="SOLUTE CARRIER FAMILY 43 MEMBER 3-RELATED"/>
    <property type="match status" value="1"/>
</dbReference>
<dbReference type="AlphaFoldDB" id="A0AAV2HXQ1"/>
<evidence type="ECO:0000256" key="1">
    <source>
        <dbReference type="SAM" id="Phobius"/>
    </source>
</evidence>
<keyword evidence="1" id="KW-0812">Transmembrane</keyword>
<reference evidence="2 3" key="1">
    <citation type="submission" date="2024-04" db="EMBL/GenBank/DDBJ databases">
        <authorList>
            <consortium name="Genoscope - CEA"/>
            <person name="William W."/>
        </authorList>
    </citation>
    <scope>NUCLEOTIDE SEQUENCE [LARGE SCALE GENOMIC DNA]</scope>
</reference>
<feature type="non-terminal residue" evidence="2">
    <location>
        <position position="183"/>
    </location>
</feature>
<comment type="caution">
    <text evidence="2">The sequence shown here is derived from an EMBL/GenBank/DDBJ whole genome shotgun (WGS) entry which is preliminary data.</text>
</comment>
<evidence type="ECO:0000313" key="2">
    <source>
        <dbReference type="EMBL" id="CAL1537103.1"/>
    </source>
</evidence>
<dbReference type="SUPFAM" id="SSF103473">
    <property type="entry name" value="MFS general substrate transporter"/>
    <property type="match status" value="1"/>
</dbReference>
<protein>
    <recommendedName>
        <fullName evidence="4">DUF4203 domain-containing protein</fullName>
    </recommendedName>
</protein>